<accession>A0AAD6TNR6</accession>
<dbReference type="InterPro" id="IPR011320">
    <property type="entry name" value="RNase_H1_N"/>
</dbReference>
<keyword evidence="3" id="KW-1185">Reference proteome</keyword>
<evidence type="ECO:0000313" key="3">
    <source>
        <dbReference type="Proteomes" id="UP001222325"/>
    </source>
</evidence>
<comment type="caution">
    <text evidence="2">The sequence shown here is derived from an EMBL/GenBank/DDBJ whole genome shotgun (WGS) entry which is preliminary data.</text>
</comment>
<dbReference type="EMBL" id="JARJCN010000107">
    <property type="protein sequence ID" value="KAJ7074938.1"/>
    <property type="molecule type" value="Genomic_DNA"/>
</dbReference>
<dbReference type="InterPro" id="IPR037056">
    <property type="entry name" value="RNase_H1_N_sf"/>
</dbReference>
<evidence type="ECO:0000313" key="2">
    <source>
        <dbReference type="EMBL" id="KAJ7074938.1"/>
    </source>
</evidence>
<gene>
    <name evidence="2" type="ORF">B0H15DRAFT_806525</name>
</gene>
<sequence length="228" mass="25523">MPIVVKCNSLVEANAALGLQAIFKRLGCEKADQQPEVFARAVASSTQIPDLFATQGPFYAVYNGKTQRAIFVRNRKDYEAQVHGHMYAKHRRFETIKEALVYMILKGDMAKMRTLDTNDLPEPASQSQPLPKPKIIYSHIRDLTGIVDTIYGSTSSKPDYALYNLGRHASNYLQAHGYTGSTIKEIENIWASSGSVDNFSARLVPLGMAATEVQWLWELIHHDDNCGF</sequence>
<dbReference type="Gene3D" id="3.40.970.10">
    <property type="entry name" value="Ribonuclease H1, N-terminal domain"/>
    <property type="match status" value="1"/>
</dbReference>
<dbReference type="Proteomes" id="UP001222325">
    <property type="component" value="Unassembled WGS sequence"/>
</dbReference>
<feature type="domain" description="Ribonuclease H1 N-terminal" evidence="1">
    <location>
        <begin position="57"/>
        <end position="100"/>
    </location>
</feature>
<proteinExistence type="predicted"/>
<dbReference type="AlphaFoldDB" id="A0AAD6TNR6"/>
<protein>
    <recommendedName>
        <fullName evidence="1">Ribonuclease H1 N-terminal domain-containing protein</fullName>
    </recommendedName>
</protein>
<dbReference type="Pfam" id="PF01693">
    <property type="entry name" value="Cauli_VI"/>
    <property type="match status" value="1"/>
</dbReference>
<reference evidence="2" key="1">
    <citation type="submission" date="2023-03" db="EMBL/GenBank/DDBJ databases">
        <title>Massive genome expansion in bonnet fungi (Mycena s.s.) driven by repeated elements and novel gene families across ecological guilds.</title>
        <authorList>
            <consortium name="Lawrence Berkeley National Laboratory"/>
            <person name="Harder C.B."/>
            <person name="Miyauchi S."/>
            <person name="Viragh M."/>
            <person name="Kuo A."/>
            <person name="Thoen E."/>
            <person name="Andreopoulos B."/>
            <person name="Lu D."/>
            <person name="Skrede I."/>
            <person name="Drula E."/>
            <person name="Henrissat B."/>
            <person name="Morin E."/>
            <person name="Kohler A."/>
            <person name="Barry K."/>
            <person name="LaButti K."/>
            <person name="Morin E."/>
            <person name="Salamov A."/>
            <person name="Lipzen A."/>
            <person name="Mereny Z."/>
            <person name="Hegedus B."/>
            <person name="Baldrian P."/>
            <person name="Stursova M."/>
            <person name="Weitz H."/>
            <person name="Taylor A."/>
            <person name="Grigoriev I.V."/>
            <person name="Nagy L.G."/>
            <person name="Martin F."/>
            <person name="Kauserud H."/>
        </authorList>
    </citation>
    <scope>NUCLEOTIDE SEQUENCE</scope>
    <source>
        <strain evidence="2">CBHHK173m</strain>
    </source>
</reference>
<name>A0AAD6TNR6_9AGAR</name>
<organism evidence="2 3">
    <name type="scientific">Mycena belliarum</name>
    <dbReference type="NCBI Taxonomy" id="1033014"/>
    <lineage>
        <taxon>Eukaryota</taxon>
        <taxon>Fungi</taxon>
        <taxon>Dikarya</taxon>
        <taxon>Basidiomycota</taxon>
        <taxon>Agaricomycotina</taxon>
        <taxon>Agaricomycetes</taxon>
        <taxon>Agaricomycetidae</taxon>
        <taxon>Agaricales</taxon>
        <taxon>Marasmiineae</taxon>
        <taxon>Mycenaceae</taxon>
        <taxon>Mycena</taxon>
    </lineage>
</organism>
<evidence type="ECO:0000259" key="1">
    <source>
        <dbReference type="Pfam" id="PF01693"/>
    </source>
</evidence>